<dbReference type="InterPro" id="IPR001841">
    <property type="entry name" value="Znf_RING"/>
</dbReference>
<keyword evidence="7" id="KW-1185">Reference proteome</keyword>
<dbReference type="Pfam" id="PF13639">
    <property type="entry name" value="zf-RING_2"/>
    <property type="match status" value="1"/>
</dbReference>
<dbReference type="InterPro" id="IPR052639">
    <property type="entry name" value="TRAIP_ubiq-protein_ligase"/>
</dbReference>
<organism evidence="7 8">
    <name type="scientific">Plectus sambesii</name>
    <dbReference type="NCBI Taxonomy" id="2011161"/>
    <lineage>
        <taxon>Eukaryota</taxon>
        <taxon>Metazoa</taxon>
        <taxon>Ecdysozoa</taxon>
        <taxon>Nematoda</taxon>
        <taxon>Chromadorea</taxon>
        <taxon>Plectida</taxon>
        <taxon>Plectina</taxon>
        <taxon>Plectoidea</taxon>
        <taxon>Plectidae</taxon>
        <taxon>Plectus</taxon>
    </lineage>
</organism>
<dbReference type="GO" id="GO:0005634">
    <property type="term" value="C:nucleus"/>
    <property type="evidence" value="ECO:0007669"/>
    <property type="project" value="TreeGrafter"/>
</dbReference>
<dbReference type="PANTHER" id="PTHR46569">
    <property type="entry name" value="E3 UBIQUITIN-PROTEIN LIGASE TRAIP"/>
    <property type="match status" value="1"/>
</dbReference>
<dbReference type="Proteomes" id="UP000887566">
    <property type="component" value="Unplaced"/>
</dbReference>
<evidence type="ECO:0000256" key="5">
    <source>
        <dbReference type="SAM" id="MobiDB-lite"/>
    </source>
</evidence>
<feature type="compositionally biased region" description="Basic residues" evidence="5">
    <location>
        <begin position="391"/>
        <end position="404"/>
    </location>
</feature>
<feature type="region of interest" description="Disordered" evidence="5">
    <location>
        <begin position="300"/>
        <end position="324"/>
    </location>
</feature>
<evidence type="ECO:0000256" key="4">
    <source>
        <dbReference type="SAM" id="Coils"/>
    </source>
</evidence>
<sequence length="434" mass="49011">MRGRCVICTSPFFQNNCAALICGHTFHLTCILQWLERSKTCPHCREKTNERQIVRQLFFDAEETPVDGQTSFTSEGANGSAVAFESRVNDLEAALDAEKTDHSKTKETLRSERDQVEKLNALLKREKDKGKALAKSEMGLRDHIACLERTLQDNQDAKRQVDKYRARLKVAEFYKLLLNSSVDDAEKAIDSYLGDSNDLDGPKFLSLIRRQLEDTRRRLSEANQRAQRSDSRVIELEAKVKRLSKLVVSLREEVNVHRGSVKSTPYNPYLKDILADTPESSERSLLESQAVSSPLTFEQLSAQSRPRLPVSVRTHSPPTFSLNETNNAVTTATTEEGDWEEEGNMSLHVALPGRYHLSTARRRSSPTLTTSDGLGGHRRPFNDVNPNNKRLLPKKPPTKLKKHKSGEISNKNQRISTFFVRKPATSATHVVFLD</sequence>
<dbReference type="InterPro" id="IPR013083">
    <property type="entry name" value="Znf_RING/FYVE/PHD"/>
</dbReference>
<keyword evidence="1 3" id="KW-0479">Metal-binding</keyword>
<evidence type="ECO:0000313" key="8">
    <source>
        <dbReference type="WBParaSite" id="PSAMB.scaffold182size68474.g2936.t1"/>
    </source>
</evidence>
<evidence type="ECO:0000259" key="6">
    <source>
        <dbReference type="PROSITE" id="PS50089"/>
    </source>
</evidence>
<keyword evidence="2" id="KW-0862">Zinc</keyword>
<feature type="coiled-coil region" evidence="4">
    <location>
        <begin position="81"/>
        <end position="167"/>
    </location>
</feature>
<feature type="region of interest" description="Disordered" evidence="5">
    <location>
        <begin position="361"/>
        <end position="408"/>
    </location>
</feature>
<dbReference type="Gene3D" id="3.30.40.10">
    <property type="entry name" value="Zinc/RING finger domain, C3HC4 (zinc finger)"/>
    <property type="match status" value="1"/>
</dbReference>
<dbReference type="GO" id="GO:0008270">
    <property type="term" value="F:zinc ion binding"/>
    <property type="evidence" value="ECO:0007669"/>
    <property type="project" value="UniProtKB-KW"/>
</dbReference>
<dbReference type="GO" id="GO:0090734">
    <property type="term" value="C:site of DNA damage"/>
    <property type="evidence" value="ECO:0007669"/>
    <property type="project" value="TreeGrafter"/>
</dbReference>
<evidence type="ECO:0000256" key="2">
    <source>
        <dbReference type="ARBA" id="ARBA00022833"/>
    </source>
</evidence>
<keyword evidence="4" id="KW-0175">Coiled coil</keyword>
<dbReference type="GO" id="GO:0031297">
    <property type="term" value="P:replication fork processing"/>
    <property type="evidence" value="ECO:0007669"/>
    <property type="project" value="TreeGrafter"/>
</dbReference>
<accession>A0A914VDU0</accession>
<dbReference type="PANTHER" id="PTHR46569:SF1">
    <property type="entry name" value="E3 UBIQUITIN-PROTEIN LIGASE RFWD3-RELATED"/>
    <property type="match status" value="1"/>
</dbReference>
<proteinExistence type="predicted"/>
<keyword evidence="1 3" id="KW-0863">Zinc-finger</keyword>
<dbReference type="SUPFAM" id="SSF57850">
    <property type="entry name" value="RING/U-box"/>
    <property type="match status" value="1"/>
</dbReference>
<feature type="compositionally biased region" description="Polar residues" evidence="5">
    <location>
        <begin position="313"/>
        <end position="322"/>
    </location>
</feature>
<name>A0A914VDU0_9BILA</name>
<evidence type="ECO:0000256" key="3">
    <source>
        <dbReference type="PROSITE-ProRule" id="PRU00175"/>
    </source>
</evidence>
<protein>
    <submittedName>
        <fullName evidence="8">RING-type domain-containing protein</fullName>
    </submittedName>
</protein>
<dbReference type="AlphaFoldDB" id="A0A914VDU0"/>
<dbReference type="GO" id="GO:0016567">
    <property type="term" value="P:protein ubiquitination"/>
    <property type="evidence" value="ECO:0007669"/>
    <property type="project" value="TreeGrafter"/>
</dbReference>
<dbReference type="WBParaSite" id="PSAMB.scaffold182size68474.g2936.t1">
    <property type="protein sequence ID" value="PSAMB.scaffold182size68474.g2936.t1"/>
    <property type="gene ID" value="PSAMB.scaffold182size68474.g2936"/>
</dbReference>
<feature type="coiled-coil region" evidence="4">
    <location>
        <begin position="205"/>
        <end position="253"/>
    </location>
</feature>
<dbReference type="GO" id="GO:0061630">
    <property type="term" value="F:ubiquitin protein ligase activity"/>
    <property type="evidence" value="ECO:0007669"/>
    <property type="project" value="TreeGrafter"/>
</dbReference>
<dbReference type="PROSITE" id="PS50089">
    <property type="entry name" value="ZF_RING_2"/>
    <property type="match status" value="1"/>
</dbReference>
<feature type="domain" description="RING-type" evidence="6">
    <location>
        <begin position="5"/>
        <end position="45"/>
    </location>
</feature>
<evidence type="ECO:0000256" key="1">
    <source>
        <dbReference type="ARBA" id="ARBA00022771"/>
    </source>
</evidence>
<evidence type="ECO:0000313" key="7">
    <source>
        <dbReference type="Proteomes" id="UP000887566"/>
    </source>
</evidence>
<reference evidence="8" key="1">
    <citation type="submission" date="2022-11" db="UniProtKB">
        <authorList>
            <consortium name="WormBaseParasite"/>
        </authorList>
    </citation>
    <scope>IDENTIFICATION</scope>
</reference>